<dbReference type="PANTHER" id="PTHR43833:SF5">
    <property type="entry name" value="TRK SYSTEM POTASSIUM UPTAKE PROTEIN TRKA"/>
    <property type="match status" value="1"/>
</dbReference>
<dbReference type="GO" id="GO:0005886">
    <property type="term" value="C:plasma membrane"/>
    <property type="evidence" value="ECO:0007669"/>
    <property type="project" value="InterPro"/>
</dbReference>
<dbReference type="SUPFAM" id="SSF51735">
    <property type="entry name" value="NAD(P)-binding Rossmann-fold domains"/>
    <property type="match status" value="1"/>
</dbReference>
<dbReference type="RefSeq" id="WP_227776358.1">
    <property type="nucleotide sequence ID" value="NZ_BAABKX010000001.1"/>
</dbReference>
<evidence type="ECO:0000256" key="1">
    <source>
        <dbReference type="ARBA" id="ARBA00003660"/>
    </source>
</evidence>
<gene>
    <name evidence="9" type="ORF">GCM10025751_15760</name>
</gene>
<evidence type="ECO:0000256" key="2">
    <source>
        <dbReference type="ARBA" id="ARBA00022448"/>
    </source>
</evidence>
<keyword evidence="10" id="KW-1185">Reference proteome</keyword>
<evidence type="ECO:0000256" key="3">
    <source>
        <dbReference type="ARBA" id="ARBA00022538"/>
    </source>
</evidence>
<feature type="domain" description="RCK N-terminal" evidence="7">
    <location>
        <begin position="1"/>
        <end position="116"/>
    </location>
</feature>
<evidence type="ECO:0000256" key="5">
    <source>
        <dbReference type="ARBA" id="ARBA00023027"/>
    </source>
</evidence>
<keyword evidence="5" id="KW-0520">NAD</keyword>
<feature type="domain" description="RCK C-terminal" evidence="8">
    <location>
        <begin position="135"/>
        <end position="217"/>
    </location>
</feature>
<proteinExistence type="predicted"/>
<reference evidence="9 10" key="1">
    <citation type="journal article" date="2019" name="Int. J. Syst. Evol. Microbiol.">
        <title>The Global Catalogue of Microorganisms (GCM) 10K type strain sequencing project: providing services to taxonomists for standard genome sequencing and annotation.</title>
        <authorList>
            <consortium name="The Broad Institute Genomics Platform"/>
            <consortium name="The Broad Institute Genome Sequencing Center for Infectious Disease"/>
            <person name="Wu L."/>
            <person name="Ma J."/>
        </authorList>
    </citation>
    <scope>NUCLEOTIDE SEQUENCE [LARGE SCALE GENOMIC DNA]</scope>
    <source>
        <strain evidence="9 10">JCM 17504</strain>
    </source>
</reference>
<evidence type="ECO:0000259" key="8">
    <source>
        <dbReference type="PROSITE" id="PS51202"/>
    </source>
</evidence>
<evidence type="ECO:0000256" key="4">
    <source>
        <dbReference type="ARBA" id="ARBA00022958"/>
    </source>
</evidence>
<dbReference type="EMBL" id="BAABKX010000001">
    <property type="protein sequence ID" value="GAA5046461.1"/>
    <property type="molecule type" value="Genomic_DNA"/>
</dbReference>
<dbReference type="Proteomes" id="UP001501729">
    <property type="component" value="Unassembled WGS sequence"/>
</dbReference>
<dbReference type="PROSITE" id="PS51202">
    <property type="entry name" value="RCK_C"/>
    <property type="match status" value="1"/>
</dbReference>
<dbReference type="Gene3D" id="3.40.50.720">
    <property type="entry name" value="NAD(P)-binding Rossmann-like Domain"/>
    <property type="match status" value="1"/>
</dbReference>
<dbReference type="InterPro" id="IPR050721">
    <property type="entry name" value="Trk_Ktr_HKT_K-transport"/>
</dbReference>
<keyword evidence="6" id="KW-0406">Ion transport</keyword>
<dbReference type="Pfam" id="PF02080">
    <property type="entry name" value="TrkA_C"/>
    <property type="match status" value="1"/>
</dbReference>
<sequence>MRFVIVGSGRVGLRTARVLTEEGHDLVIVENNPDKVERARKEGFEVVEGDGSDENTLIEAGIDSADAVAGLTGDLNVNFAACMVGKHHGCRTVMRIDEDYREDIYHKFADDVDEVIYPERLGAAGAKTALLGGDFDVIADLTANLQLTTMTIPDGSSLVGTHVEAVELPTEARIYAHGRSHERMTIPLPGTALEGGDRVALIASRDALPAVRERLQGSA</sequence>
<dbReference type="PRINTS" id="PR00335">
    <property type="entry name" value="KUPTAKETRKA"/>
</dbReference>
<dbReference type="Gene3D" id="3.30.70.1450">
    <property type="entry name" value="Regulator of K+ conductance, C-terminal domain"/>
    <property type="match status" value="1"/>
</dbReference>
<accession>A0AAV3UFG1</accession>
<evidence type="ECO:0000259" key="7">
    <source>
        <dbReference type="PROSITE" id="PS51201"/>
    </source>
</evidence>
<dbReference type="PANTHER" id="PTHR43833">
    <property type="entry name" value="POTASSIUM CHANNEL PROTEIN 2-RELATED-RELATED"/>
    <property type="match status" value="1"/>
</dbReference>
<dbReference type="PROSITE" id="PS51201">
    <property type="entry name" value="RCK_N"/>
    <property type="match status" value="1"/>
</dbReference>
<dbReference type="InterPro" id="IPR036291">
    <property type="entry name" value="NAD(P)-bd_dom_sf"/>
</dbReference>
<dbReference type="AlphaFoldDB" id="A0AAV3UFG1"/>
<dbReference type="Pfam" id="PF02254">
    <property type="entry name" value="TrkA_N"/>
    <property type="match status" value="1"/>
</dbReference>
<dbReference type="GeneID" id="68612171"/>
<comment type="function">
    <text evidence="1">Part of a potassium transport system.</text>
</comment>
<dbReference type="GO" id="GO:0015079">
    <property type="term" value="F:potassium ion transmembrane transporter activity"/>
    <property type="evidence" value="ECO:0007669"/>
    <property type="project" value="InterPro"/>
</dbReference>
<evidence type="ECO:0000256" key="6">
    <source>
        <dbReference type="ARBA" id="ARBA00023065"/>
    </source>
</evidence>
<keyword evidence="2" id="KW-0813">Transport</keyword>
<comment type="caution">
    <text evidence="9">The sequence shown here is derived from an EMBL/GenBank/DDBJ whole genome shotgun (WGS) entry which is preliminary data.</text>
</comment>
<evidence type="ECO:0000313" key="10">
    <source>
        <dbReference type="Proteomes" id="UP001501729"/>
    </source>
</evidence>
<protein>
    <submittedName>
        <fullName evidence="9">TrkA family potassium uptake protein</fullName>
    </submittedName>
</protein>
<dbReference type="InterPro" id="IPR006037">
    <property type="entry name" value="RCK_C"/>
</dbReference>
<dbReference type="InterPro" id="IPR003148">
    <property type="entry name" value="RCK_N"/>
</dbReference>
<keyword evidence="4" id="KW-0630">Potassium</keyword>
<dbReference type="InterPro" id="IPR006036">
    <property type="entry name" value="K_uptake_TrkA"/>
</dbReference>
<dbReference type="SUPFAM" id="SSF116726">
    <property type="entry name" value="TrkA C-terminal domain-like"/>
    <property type="match status" value="1"/>
</dbReference>
<organism evidence="9 10">
    <name type="scientific">Haladaptatus pallidirubidus</name>
    <dbReference type="NCBI Taxonomy" id="1008152"/>
    <lineage>
        <taxon>Archaea</taxon>
        <taxon>Methanobacteriati</taxon>
        <taxon>Methanobacteriota</taxon>
        <taxon>Stenosarchaea group</taxon>
        <taxon>Halobacteria</taxon>
        <taxon>Halobacteriales</taxon>
        <taxon>Haladaptataceae</taxon>
        <taxon>Haladaptatus</taxon>
    </lineage>
</organism>
<name>A0AAV3UFG1_9EURY</name>
<evidence type="ECO:0000313" key="9">
    <source>
        <dbReference type="EMBL" id="GAA5046461.1"/>
    </source>
</evidence>
<keyword evidence="3" id="KW-0633">Potassium transport</keyword>
<dbReference type="InterPro" id="IPR036721">
    <property type="entry name" value="RCK_C_sf"/>
</dbReference>